<proteinExistence type="predicted"/>
<dbReference type="VEuPathDB" id="TrichDB:TVAG_104340"/>
<dbReference type="AlphaFoldDB" id="A2GLB3"/>
<sequence length="131" mass="15150">MAQRKRTISSREALVQANLDAHDAFLHGRINPEQITKEWCLNTLTLLESGENLKRTLRNVEIQDSQGRRYITSTISKPTFYKALKFQNLVTKFKPGRKTKELHLLIIESIDNMKKITEKLPGINSIISKMR</sequence>
<dbReference type="Proteomes" id="UP000001542">
    <property type="component" value="Unassembled WGS sequence"/>
</dbReference>
<dbReference type="InParanoid" id="A2GLB3"/>
<name>A2GLB3_TRIV3</name>
<keyword evidence="2" id="KW-1185">Reference proteome</keyword>
<evidence type="ECO:0000313" key="1">
    <source>
        <dbReference type="EMBL" id="EAX82053.1"/>
    </source>
</evidence>
<dbReference type="RefSeq" id="XP_001294983.1">
    <property type="nucleotide sequence ID" value="XM_001294982.1"/>
</dbReference>
<evidence type="ECO:0000313" key="2">
    <source>
        <dbReference type="Proteomes" id="UP000001542"/>
    </source>
</evidence>
<protein>
    <submittedName>
        <fullName evidence="1">Uncharacterized protein</fullName>
    </submittedName>
</protein>
<reference evidence="1" key="1">
    <citation type="submission" date="2006-10" db="EMBL/GenBank/DDBJ databases">
        <authorList>
            <person name="Amadeo P."/>
            <person name="Zhao Q."/>
            <person name="Wortman J."/>
            <person name="Fraser-Liggett C."/>
            <person name="Carlton J."/>
        </authorList>
    </citation>
    <scope>NUCLEOTIDE SEQUENCE</scope>
    <source>
        <strain evidence="1">G3</strain>
    </source>
</reference>
<dbReference type="VEuPathDB" id="TrichDB:TVAGG3_0112810"/>
<gene>
    <name evidence="1" type="ORF">TVAG_104340</name>
</gene>
<dbReference type="EMBL" id="DS117020">
    <property type="protein sequence ID" value="EAX82053.1"/>
    <property type="molecule type" value="Genomic_DNA"/>
</dbReference>
<dbReference type="KEGG" id="tva:4739682"/>
<accession>A2GLB3</accession>
<reference evidence="1" key="2">
    <citation type="journal article" date="2007" name="Science">
        <title>Draft genome sequence of the sexually transmitted pathogen Trichomonas vaginalis.</title>
        <authorList>
            <person name="Carlton J.M."/>
            <person name="Hirt R.P."/>
            <person name="Silva J.C."/>
            <person name="Delcher A.L."/>
            <person name="Schatz M."/>
            <person name="Zhao Q."/>
            <person name="Wortman J.R."/>
            <person name="Bidwell S.L."/>
            <person name="Alsmark U.C.M."/>
            <person name="Besteiro S."/>
            <person name="Sicheritz-Ponten T."/>
            <person name="Noel C.J."/>
            <person name="Dacks J.B."/>
            <person name="Foster P.G."/>
            <person name="Simillion C."/>
            <person name="Van de Peer Y."/>
            <person name="Miranda-Saavedra D."/>
            <person name="Barton G.J."/>
            <person name="Westrop G.D."/>
            <person name="Mueller S."/>
            <person name="Dessi D."/>
            <person name="Fiori P.L."/>
            <person name="Ren Q."/>
            <person name="Paulsen I."/>
            <person name="Zhang H."/>
            <person name="Bastida-Corcuera F.D."/>
            <person name="Simoes-Barbosa A."/>
            <person name="Brown M.T."/>
            <person name="Hayes R.D."/>
            <person name="Mukherjee M."/>
            <person name="Okumura C.Y."/>
            <person name="Schneider R."/>
            <person name="Smith A.J."/>
            <person name="Vanacova S."/>
            <person name="Villalvazo M."/>
            <person name="Haas B.J."/>
            <person name="Pertea M."/>
            <person name="Feldblyum T.V."/>
            <person name="Utterback T.R."/>
            <person name="Shu C.L."/>
            <person name="Osoegawa K."/>
            <person name="de Jong P.J."/>
            <person name="Hrdy I."/>
            <person name="Horvathova L."/>
            <person name="Zubacova Z."/>
            <person name="Dolezal P."/>
            <person name="Malik S.B."/>
            <person name="Logsdon J.M. Jr."/>
            <person name="Henze K."/>
            <person name="Gupta A."/>
            <person name="Wang C.C."/>
            <person name="Dunne R.L."/>
            <person name="Upcroft J.A."/>
            <person name="Upcroft P."/>
            <person name="White O."/>
            <person name="Salzberg S.L."/>
            <person name="Tang P."/>
            <person name="Chiu C.-H."/>
            <person name="Lee Y.-S."/>
            <person name="Embley T.M."/>
            <person name="Coombs G.H."/>
            <person name="Mottram J.C."/>
            <person name="Tachezy J."/>
            <person name="Fraser-Liggett C.M."/>
            <person name="Johnson P.J."/>
        </authorList>
    </citation>
    <scope>NUCLEOTIDE SEQUENCE [LARGE SCALE GENOMIC DNA]</scope>
    <source>
        <strain evidence="1">G3</strain>
    </source>
</reference>
<organism evidence="1 2">
    <name type="scientific">Trichomonas vaginalis (strain ATCC PRA-98 / G3)</name>
    <dbReference type="NCBI Taxonomy" id="412133"/>
    <lineage>
        <taxon>Eukaryota</taxon>
        <taxon>Metamonada</taxon>
        <taxon>Parabasalia</taxon>
        <taxon>Trichomonadida</taxon>
        <taxon>Trichomonadidae</taxon>
        <taxon>Trichomonas</taxon>
    </lineage>
</organism>